<dbReference type="PATRIC" id="fig|1246626.3.peg.374"/>
<feature type="transmembrane region" description="Helical" evidence="1">
    <location>
        <begin position="33"/>
        <end position="53"/>
    </location>
</feature>
<dbReference type="RefSeq" id="WP_038476556.1">
    <property type="nucleotide sequence ID" value="NZ_CP003923.1"/>
</dbReference>
<keyword evidence="1" id="KW-0472">Membrane</keyword>
<evidence type="ECO:0000313" key="2">
    <source>
        <dbReference type="EMBL" id="AIC92992.1"/>
    </source>
</evidence>
<dbReference type="KEGG" id="ble:BleG1_0384"/>
<reference evidence="2 3" key="1">
    <citation type="journal article" date="2014" name="Gene">
        <title>A comparative genomic analysis of the alkalitolerant soil bacterium Bacillus lehensis G1.</title>
        <authorList>
            <person name="Noor Y.M."/>
            <person name="Samsulrizal N.H."/>
            <person name="Jema'on N.A."/>
            <person name="Low K.O."/>
            <person name="Ramli A.N."/>
            <person name="Alias N.I."/>
            <person name="Damis S.I."/>
            <person name="Fuzi S.F."/>
            <person name="Isa M.N."/>
            <person name="Murad A.M."/>
            <person name="Raih M.F."/>
            <person name="Bakar F.D."/>
            <person name="Najimudin N."/>
            <person name="Mahadi N.M."/>
            <person name="Illias R.M."/>
        </authorList>
    </citation>
    <scope>NUCLEOTIDE SEQUENCE [LARGE SCALE GENOMIC DNA]</scope>
    <source>
        <strain evidence="2 3">G1</strain>
    </source>
</reference>
<feature type="transmembrane region" description="Helical" evidence="1">
    <location>
        <begin position="6"/>
        <end position="26"/>
    </location>
</feature>
<sequence length="104" mass="11634">MDLFMDMSLLLPIGIAVLGWILVILFRRQPTKIVWIGISKLVVAFLLFVLFILGEEAQANETGLGMTGARFLIVLLPSAIMVLVLAFTQQYKVKRSANNKNELQ</sequence>
<dbReference type="STRING" id="1246626.BleG1_0384"/>
<organism evidence="2 3">
    <name type="scientific">Shouchella lehensis G1</name>
    <dbReference type="NCBI Taxonomy" id="1246626"/>
    <lineage>
        <taxon>Bacteria</taxon>
        <taxon>Bacillati</taxon>
        <taxon>Bacillota</taxon>
        <taxon>Bacilli</taxon>
        <taxon>Bacillales</taxon>
        <taxon>Bacillaceae</taxon>
        <taxon>Shouchella</taxon>
    </lineage>
</organism>
<dbReference type="OrthoDB" id="2939430at2"/>
<accession>A0A060LS60</accession>
<dbReference type="Proteomes" id="UP000027142">
    <property type="component" value="Chromosome"/>
</dbReference>
<name>A0A060LS60_9BACI</name>
<evidence type="ECO:0000256" key="1">
    <source>
        <dbReference type="SAM" id="Phobius"/>
    </source>
</evidence>
<feature type="transmembrane region" description="Helical" evidence="1">
    <location>
        <begin position="68"/>
        <end position="87"/>
    </location>
</feature>
<proteinExistence type="predicted"/>
<gene>
    <name evidence="2" type="ORF">BleG1_0384</name>
</gene>
<dbReference type="HOGENOM" id="CLU_2244546_0_0_9"/>
<keyword evidence="1" id="KW-1133">Transmembrane helix</keyword>
<evidence type="ECO:0000313" key="3">
    <source>
        <dbReference type="Proteomes" id="UP000027142"/>
    </source>
</evidence>
<keyword evidence="3" id="KW-1185">Reference proteome</keyword>
<dbReference type="AlphaFoldDB" id="A0A060LS60"/>
<protein>
    <submittedName>
        <fullName evidence="2">Uncharacterized protein</fullName>
    </submittedName>
</protein>
<keyword evidence="1" id="KW-0812">Transmembrane</keyword>
<dbReference type="EMBL" id="CP003923">
    <property type="protein sequence ID" value="AIC92992.1"/>
    <property type="molecule type" value="Genomic_DNA"/>
</dbReference>